<evidence type="ECO:0000313" key="2">
    <source>
        <dbReference type="WBParaSite" id="JU765_v2.g9032.t1"/>
    </source>
</evidence>
<name>A0AC34RQL3_9BILA</name>
<dbReference type="WBParaSite" id="JU765_v2.g9032.t1">
    <property type="protein sequence ID" value="JU765_v2.g9032.t1"/>
    <property type="gene ID" value="JU765_v2.g9032"/>
</dbReference>
<protein>
    <submittedName>
        <fullName evidence="2">Uncharacterized protein</fullName>
    </submittedName>
</protein>
<reference evidence="2" key="1">
    <citation type="submission" date="2022-11" db="UniProtKB">
        <authorList>
            <consortium name="WormBaseParasite"/>
        </authorList>
    </citation>
    <scope>IDENTIFICATION</scope>
</reference>
<sequence>MKFIIVLVVIVAVCGGENIRQCTCAEVDKCQSSVVDGVVDCVNHCKNLALNSSVDVDKTVECIQNEQAERGACFTAVRNQICANQENVTIDVSETFKSSSNKFVEKTLQSRIQEALSDKRQEISNLITDSLGENAEEFKSCMRKCAADTDALQCVEHANCGLKRPNAFNLLSSLPACQQRRSEAKQRICQCIKNTGATKIS</sequence>
<proteinExistence type="predicted"/>
<dbReference type="Proteomes" id="UP000887576">
    <property type="component" value="Unplaced"/>
</dbReference>
<accession>A0AC34RQL3</accession>
<organism evidence="1 2">
    <name type="scientific">Panagrolaimus sp. JU765</name>
    <dbReference type="NCBI Taxonomy" id="591449"/>
    <lineage>
        <taxon>Eukaryota</taxon>
        <taxon>Metazoa</taxon>
        <taxon>Ecdysozoa</taxon>
        <taxon>Nematoda</taxon>
        <taxon>Chromadorea</taxon>
        <taxon>Rhabditida</taxon>
        <taxon>Tylenchina</taxon>
        <taxon>Panagrolaimomorpha</taxon>
        <taxon>Panagrolaimoidea</taxon>
        <taxon>Panagrolaimidae</taxon>
        <taxon>Panagrolaimus</taxon>
    </lineage>
</organism>
<evidence type="ECO:0000313" key="1">
    <source>
        <dbReference type="Proteomes" id="UP000887576"/>
    </source>
</evidence>